<reference evidence="2" key="1">
    <citation type="submission" date="2023-05" db="EMBL/GenBank/DDBJ databases">
        <title>Nepenthes gracilis genome sequencing.</title>
        <authorList>
            <person name="Fukushima K."/>
        </authorList>
    </citation>
    <scope>NUCLEOTIDE SEQUENCE</scope>
    <source>
        <strain evidence="2">SING2019-196</strain>
    </source>
</reference>
<proteinExistence type="predicted"/>
<sequence>MYQYVWAMCTDLQESGRNPSIESLMFVDPVHSLVEGVLIDHRIDSSLKEWQNRKRSVSCSYVTTEDVGYQLTKGCKYYHKDDATSCFVWFEPDRRYLVDLIENPGCLSELDFLLNGPPSTSISSPLRFPQFRLDEPAIDFKSLANPYFFDCQPLNTILENASTSSVVNEEDVEAFVLQKQLDMNMMLSDKNNQESCLIIKAEPSQLPMPSTANQPTGCDKDLQSLKCRHPYQNDAWKWK</sequence>
<organism evidence="2 3">
    <name type="scientific">Nepenthes gracilis</name>
    <name type="common">Slender pitcher plant</name>
    <dbReference type="NCBI Taxonomy" id="150966"/>
    <lineage>
        <taxon>Eukaryota</taxon>
        <taxon>Viridiplantae</taxon>
        <taxon>Streptophyta</taxon>
        <taxon>Embryophyta</taxon>
        <taxon>Tracheophyta</taxon>
        <taxon>Spermatophyta</taxon>
        <taxon>Magnoliopsida</taxon>
        <taxon>eudicotyledons</taxon>
        <taxon>Gunneridae</taxon>
        <taxon>Pentapetalae</taxon>
        <taxon>Caryophyllales</taxon>
        <taxon>Nepenthaceae</taxon>
        <taxon>Nepenthes</taxon>
    </lineage>
</organism>
<name>A0AAD3XJB2_NEPGR</name>
<evidence type="ECO:0000259" key="1">
    <source>
        <dbReference type="Pfam" id="PF14381"/>
    </source>
</evidence>
<dbReference type="Proteomes" id="UP001279734">
    <property type="component" value="Unassembled WGS sequence"/>
</dbReference>
<feature type="domain" description="EDR1/CTR1/ARMC3-like peptidase-like" evidence="1">
    <location>
        <begin position="70"/>
        <end position="107"/>
    </location>
</feature>
<evidence type="ECO:0000313" key="3">
    <source>
        <dbReference type="Proteomes" id="UP001279734"/>
    </source>
</evidence>
<dbReference type="InterPro" id="IPR055164">
    <property type="entry name" value="EDR1/CTR1/ARMC3-like_pept-like"/>
</dbReference>
<protein>
    <recommendedName>
        <fullName evidence="1">EDR1/CTR1/ARMC3-like peptidase-like domain-containing protein</fullName>
    </recommendedName>
</protein>
<dbReference type="EMBL" id="BSYO01000006">
    <property type="protein sequence ID" value="GMH06644.1"/>
    <property type="molecule type" value="Genomic_DNA"/>
</dbReference>
<gene>
    <name evidence="2" type="ORF">Nepgr_008484</name>
</gene>
<comment type="caution">
    <text evidence="2">The sequence shown here is derived from an EMBL/GenBank/DDBJ whole genome shotgun (WGS) entry which is preliminary data.</text>
</comment>
<dbReference type="AlphaFoldDB" id="A0AAD3XJB2"/>
<dbReference type="Pfam" id="PF14381">
    <property type="entry name" value="EDR1_CTR1_ARMC3_pept"/>
    <property type="match status" value="1"/>
</dbReference>
<keyword evidence="3" id="KW-1185">Reference proteome</keyword>
<accession>A0AAD3XJB2</accession>
<evidence type="ECO:0000313" key="2">
    <source>
        <dbReference type="EMBL" id="GMH06644.1"/>
    </source>
</evidence>